<name>A0A7R9M534_9ACAR</name>
<dbReference type="EMBL" id="CAJPVJ010005547">
    <property type="protein sequence ID" value="CAG2169629.1"/>
    <property type="molecule type" value="Genomic_DNA"/>
</dbReference>
<dbReference type="PANTHER" id="PTHR45962">
    <property type="entry name" value="N-FATTY-ACYL-AMINO ACID SYNTHASE/HYDROLASE PM20D1"/>
    <property type="match status" value="1"/>
</dbReference>
<dbReference type="GO" id="GO:0008233">
    <property type="term" value="F:peptidase activity"/>
    <property type="evidence" value="ECO:0007669"/>
    <property type="project" value="UniProtKB-KW"/>
</dbReference>
<accession>A0A7R9M534</accession>
<feature type="non-terminal residue" evidence="8">
    <location>
        <position position="1"/>
    </location>
</feature>
<dbReference type="EC" id="3.5.1.14" evidence="2"/>
<evidence type="ECO:0000256" key="1">
    <source>
        <dbReference type="ARBA" id="ARBA00006247"/>
    </source>
</evidence>
<dbReference type="GO" id="GO:0046872">
    <property type="term" value="F:metal ion binding"/>
    <property type="evidence" value="ECO:0007669"/>
    <property type="project" value="UniProtKB-KW"/>
</dbReference>
<dbReference type="Gene3D" id="3.30.70.360">
    <property type="match status" value="1"/>
</dbReference>
<dbReference type="AlphaFoldDB" id="A0A7R9M534"/>
<dbReference type="GO" id="GO:0043605">
    <property type="term" value="P:amide catabolic process"/>
    <property type="evidence" value="ECO:0007669"/>
    <property type="project" value="TreeGrafter"/>
</dbReference>
<evidence type="ECO:0000259" key="7">
    <source>
        <dbReference type="Pfam" id="PF07687"/>
    </source>
</evidence>
<dbReference type="FunFam" id="1.10.150.900:FF:000003">
    <property type="entry name" value="N-fatty-acyl-amino acid synthase/hydrolase PM20D1"/>
    <property type="match status" value="1"/>
</dbReference>
<evidence type="ECO:0000256" key="4">
    <source>
        <dbReference type="ARBA" id="ARBA00022723"/>
    </source>
</evidence>
<sequence>VKRLEYLLDEGTIILNKAFVGVDALVAMIGVTEKGYLTVRMTAKGEVGHSSMAPVDTAITTLAKAVSKFESTVHPNMFGLGPEKDLFEAFAPTARFPYNWIYSNLWLFGPVFSRILSAKPAANGLVRTTSAVTIIGGGFKENVLPSSATAYVNHRIHVKQTVDEVLDFDRRLISDDRIELAIEGLPIHPHPISPYDDNAFGYQIIRRSIRQVFNDTVVVPGIMLANTDTRWYQHLTPAIYRFSPSVLFPEDTKRFHGHNERITVDNYIKTVNYYHHIIVNSDYKDIPDRQPVKDEL</sequence>
<dbReference type="OrthoDB" id="3064516at2759"/>
<dbReference type="GO" id="GO:0004046">
    <property type="term" value="F:aminoacylase activity"/>
    <property type="evidence" value="ECO:0007669"/>
    <property type="project" value="UniProtKB-EC"/>
</dbReference>
<evidence type="ECO:0000256" key="5">
    <source>
        <dbReference type="ARBA" id="ARBA00022801"/>
    </source>
</evidence>
<protein>
    <recommendedName>
        <fullName evidence="2">N-acyl-aliphatic-L-amino acid amidohydrolase</fullName>
        <ecNumber evidence="2">3.5.1.14</ecNumber>
    </recommendedName>
</protein>
<evidence type="ECO:0000313" key="9">
    <source>
        <dbReference type="Proteomes" id="UP000728032"/>
    </source>
</evidence>
<dbReference type="InterPro" id="IPR036264">
    <property type="entry name" value="Bact_exopeptidase_dim_dom"/>
</dbReference>
<evidence type="ECO:0000256" key="6">
    <source>
        <dbReference type="ARBA" id="ARBA00022833"/>
    </source>
</evidence>
<organism evidence="8">
    <name type="scientific">Oppiella nova</name>
    <dbReference type="NCBI Taxonomy" id="334625"/>
    <lineage>
        <taxon>Eukaryota</taxon>
        <taxon>Metazoa</taxon>
        <taxon>Ecdysozoa</taxon>
        <taxon>Arthropoda</taxon>
        <taxon>Chelicerata</taxon>
        <taxon>Arachnida</taxon>
        <taxon>Acari</taxon>
        <taxon>Acariformes</taxon>
        <taxon>Sarcoptiformes</taxon>
        <taxon>Oribatida</taxon>
        <taxon>Brachypylina</taxon>
        <taxon>Oppioidea</taxon>
        <taxon>Oppiidae</taxon>
        <taxon>Oppiella</taxon>
    </lineage>
</organism>
<feature type="domain" description="Peptidase M20 dimerisation" evidence="7">
    <location>
        <begin position="32"/>
        <end position="167"/>
    </location>
</feature>
<evidence type="ECO:0000256" key="2">
    <source>
        <dbReference type="ARBA" id="ARBA00011913"/>
    </source>
</evidence>
<reference evidence="8" key="1">
    <citation type="submission" date="2020-11" db="EMBL/GenBank/DDBJ databases">
        <authorList>
            <person name="Tran Van P."/>
        </authorList>
    </citation>
    <scope>NUCLEOTIDE SEQUENCE</scope>
</reference>
<gene>
    <name evidence="8" type="ORF">ONB1V03_LOCUS9103</name>
</gene>
<keyword evidence="6" id="KW-0862">Zinc</keyword>
<dbReference type="SUPFAM" id="SSF53187">
    <property type="entry name" value="Zn-dependent exopeptidases"/>
    <property type="match status" value="1"/>
</dbReference>
<dbReference type="Gene3D" id="1.10.150.900">
    <property type="match status" value="1"/>
</dbReference>
<evidence type="ECO:0000313" key="8">
    <source>
        <dbReference type="EMBL" id="CAD7652442.1"/>
    </source>
</evidence>
<keyword evidence="9" id="KW-1185">Reference proteome</keyword>
<evidence type="ECO:0000256" key="3">
    <source>
        <dbReference type="ARBA" id="ARBA00022670"/>
    </source>
</evidence>
<keyword evidence="5" id="KW-0378">Hydrolase</keyword>
<dbReference type="InterPro" id="IPR047177">
    <property type="entry name" value="Pept_M20A"/>
</dbReference>
<dbReference type="InterPro" id="IPR011650">
    <property type="entry name" value="Peptidase_M20_dimer"/>
</dbReference>
<dbReference type="GO" id="GO:0006508">
    <property type="term" value="P:proteolysis"/>
    <property type="evidence" value="ECO:0007669"/>
    <property type="project" value="UniProtKB-KW"/>
</dbReference>
<dbReference type="SUPFAM" id="SSF55031">
    <property type="entry name" value="Bacterial exopeptidase dimerisation domain"/>
    <property type="match status" value="1"/>
</dbReference>
<comment type="similarity">
    <text evidence="1">Belongs to the peptidase M20A family.</text>
</comment>
<proteinExistence type="inferred from homology"/>
<keyword evidence="4" id="KW-0479">Metal-binding</keyword>
<dbReference type="Pfam" id="PF07687">
    <property type="entry name" value="M20_dimer"/>
    <property type="match status" value="1"/>
</dbReference>
<dbReference type="PANTHER" id="PTHR45962:SF1">
    <property type="entry name" value="N-FATTY-ACYL-AMINO ACID SYNTHASE_HYDROLASE PM20D1"/>
    <property type="match status" value="1"/>
</dbReference>
<dbReference type="EMBL" id="OC920372">
    <property type="protein sequence ID" value="CAD7652442.1"/>
    <property type="molecule type" value="Genomic_DNA"/>
</dbReference>
<dbReference type="GO" id="GO:0006520">
    <property type="term" value="P:amino acid metabolic process"/>
    <property type="evidence" value="ECO:0007669"/>
    <property type="project" value="TreeGrafter"/>
</dbReference>
<dbReference type="GO" id="GO:0043604">
    <property type="term" value="P:amide biosynthetic process"/>
    <property type="evidence" value="ECO:0007669"/>
    <property type="project" value="TreeGrafter"/>
</dbReference>
<dbReference type="Proteomes" id="UP000728032">
    <property type="component" value="Unassembled WGS sequence"/>
</dbReference>
<keyword evidence="3" id="KW-0645">Protease</keyword>